<feature type="transmembrane region" description="Helical" evidence="2">
    <location>
        <begin position="84"/>
        <end position="106"/>
    </location>
</feature>
<dbReference type="RefSeq" id="XP_008089261.1">
    <property type="nucleotide sequence ID" value="XM_008091070.1"/>
</dbReference>
<dbReference type="EMBL" id="GG697331">
    <property type="protein sequence ID" value="EFQ25241.1"/>
    <property type="molecule type" value="Genomic_DNA"/>
</dbReference>
<name>E3Q2E0_COLGM</name>
<feature type="region of interest" description="Disordered" evidence="1">
    <location>
        <begin position="146"/>
        <end position="166"/>
    </location>
</feature>
<evidence type="ECO:0000313" key="3">
    <source>
        <dbReference type="EMBL" id="EFQ25241.1"/>
    </source>
</evidence>
<dbReference type="AlphaFoldDB" id="E3Q2E0"/>
<protein>
    <submittedName>
        <fullName evidence="3">Uncharacterized protein</fullName>
    </submittedName>
</protein>
<dbReference type="GeneID" id="24405750"/>
<keyword evidence="2" id="KW-1133">Transmembrane helix</keyword>
<evidence type="ECO:0000313" key="4">
    <source>
        <dbReference type="Proteomes" id="UP000008782"/>
    </source>
</evidence>
<reference evidence="4" key="1">
    <citation type="journal article" date="2012" name="Nat. Genet.">
        <title>Lifestyle transitions in plant pathogenic Colletotrichum fungi deciphered by genome and transcriptome analyses.</title>
        <authorList>
            <person name="O'Connell R.J."/>
            <person name="Thon M.R."/>
            <person name="Hacquard S."/>
            <person name="Amyotte S.G."/>
            <person name="Kleemann J."/>
            <person name="Torres M.F."/>
            <person name="Damm U."/>
            <person name="Buiate E.A."/>
            <person name="Epstein L."/>
            <person name="Alkan N."/>
            <person name="Altmueller J."/>
            <person name="Alvarado-Balderrama L."/>
            <person name="Bauser C.A."/>
            <person name="Becker C."/>
            <person name="Birren B.W."/>
            <person name="Chen Z."/>
            <person name="Choi J."/>
            <person name="Crouch J.A."/>
            <person name="Duvick J.P."/>
            <person name="Farman M.A."/>
            <person name="Gan P."/>
            <person name="Heiman D."/>
            <person name="Henrissat B."/>
            <person name="Howard R.J."/>
            <person name="Kabbage M."/>
            <person name="Koch C."/>
            <person name="Kracher B."/>
            <person name="Kubo Y."/>
            <person name="Law A.D."/>
            <person name="Lebrun M.-H."/>
            <person name="Lee Y.-H."/>
            <person name="Miyara I."/>
            <person name="Moore N."/>
            <person name="Neumann U."/>
            <person name="Nordstroem K."/>
            <person name="Panaccione D.G."/>
            <person name="Panstruga R."/>
            <person name="Place M."/>
            <person name="Proctor R.H."/>
            <person name="Prusky D."/>
            <person name="Rech G."/>
            <person name="Reinhardt R."/>
            <person name="Rollins J.A."/>
            <person name="Rounsley S."/>
            <person name="Schardl C.L."/>
            <person name="Schwartz D.C."/>
            <person name="Shenoy N."/>
            <person name="Shirasu K."/>
            <person name="Sikhakolli U.R."/>
            <person name="Stueber K."/>
            <person name="Sukno S.A."/>
            <person name="Sweigard J.A."/>
            <person name="Takano Y."/>
            <person name="Takahara H."/>
            <person name="Trail F."/>
            <person name="van der Does H.C."/>
            <person name="Voll L.M."/>
            <person name="Will I."/>
            <person name="Young S."/>
            <person name="Zeng Q."/>
            <person name="Zhang J."/>
            <person name="Zhou S."/>
            <person name="Dickman M.B."/>
            <person name="Schulze-Lefert P."/>
            <person name="Ver Loren van Themaat E."/>
            <person name="Ma L.-J."/>
            <person name="Vaillancourt L.J."/>
        </authorList>
    </citation>
    <scope>NUCLEOTIDE SEQUENCE [LARGE SCALE GENOMIC DNA]</scope>
    <source>
        <strain evidence="4">M1.001 / M2 / FGSC 10212</strain>
    </source>
</reference>
<dbReference type="Proteomes" id="UP000008782">
    <property type="component" value="Unassembled WGS sequence"/>
</dbReference>
<evidence type="ECO:0000256" key="1">
    <source>
        <dbReference type="SAM" id="MobiDB-lite"/>
    </source>
</evidence>
<keyword evidence="2" id="KW-0812">Transmembrane</keyword>
<organism evidence="4">
    <name type="scientific">Colletotrichum graminicola (strain M1.001 / M2 / FGSC 10212)</name>
    <name type="common">Maize anthracnose fungus</name>
    <name type="synonym">Glomerella graminicola</name>
    <dbReference type="NCBI Taxonomy" id="645133"/>
    <lineage>
        <taxon>Eukaryota</taxon>
        <taxon>Fungi</taxon>
        <taxon>Dikarya</taxon>
        <taxon>Ascomycota</taxon>
        <taxon>Pezizomycotina</taxon>
        <taxon>Sordariomycetes</taxon>
        <taxon>Hypocreomycetidae</taxon>
        <taxon>Glomerellales</taxon>
        <taxon>Glomerellaceae</taxon>
        <taxon>Colletotrichum</taxon>
        <taxon>Colletotrichum graminicola species complex</taxon>
    </lineage>
</organism>
<keyword evidence="2" id="KW-0472">Membrane</keyword>
<accession>E3Q2E0</accession>
<feature type="transmembrane region" description="Helical" evidence="2">
    <location>
        <begin position="50"/>
        <end position="72"/>
    </location>
</feature>
<sequence>MVPESVSCFDRQEPWPLKDGKVKKAERSKLGTPRLAQRSTAYGRWGFRTVISYLVILTAVSPIPSIMVSILLVPISTQISCGAFALWSANVDEFVLCSAVIVALALRMFQLPTRPPGQPHRTGSFPTFAAMENSTLAPCLIWSSSGGKTKRAGNRKATNTDTQRHR</sequence>
<dbReference type="HOGENOM" id="CLU_1602571_0_0_1"/>
<feature type="compositionally biased region" description="Polar residues" evidence="1">
    <location>
        <begin position="156"/>
        <end position="166"/>
    </location>
</feature>
<proteinExistence type="predicted"/>
<dbReference type="VEuPathDB" id="FungiDB:GLRG_00385"/>
<gene>
    <name evidence="3" type="ORF">GLRG_00385</name>
</gene>
<keyword evidence="4" id="KW-1185">Reference proteome</keyword>
<evidence type="ECO:0000256" key="2">
    <source>
        <dbReference type="SAM" id="Phobius"/>
    </source>
</evidence>